<evidence type="ECO:0000256" key="1">
    <source>
        <dbReference type="SAM" id="MobiDB-lite"/>
    </source>
</evidence>
<comment type="caution">
    <text evidence="2">The sequence shown here is derived from an EMBL/GenBank/DDBJ whole genome shotgun (WGS) entry which is preliminary data.</text>
</comment>
<evidence type="ECO:0000313" key="3">
    <source>
        <dbReference type="Proteomes" id="UP000603352"/>
    </source>
</evidence>
<accession>A0ABQ1J1E5</accession>
<dbReference type="Proteomes" id="UP000603352">
    <property type="component" value="Unassembled WGS sequence"/>
</dbReference>
<name>A0ABQ1J1E5_9PROT</name>
<keyword evidence="3" id="KW-1185">Reference proteome</keyword>
<feature type="region of interest" description="Disordered" evidence="1">
    <location>
        <begin position="1"/>
        <end position="28"/>
    </location>
</feature>
<protein>
    <submittedName>
        <fullName evidence="2">Uncharacterized protein</fullName>
    </submittedName>
</protein>
<dbReference type="EMBL" id="BMDZ01000071">
    <property type="protein sequence ID" value="GGB57374.1"/>
    <property type="molecule type" value="Genomic_DNA"/>
</dbReference>
<gene>
    <name evidence="2" type="ORF">GCM10011505_42840</name>
</gene>
<feature type="compositionally biased region" description="Low complexity" evidence="1">
    <location>
        <begin position="1"/>
        <end position="27"/>
    </location>
</feature>
<dbReference type="RefSeq" id="WP_188581747.1">
    <property type="nucleotide sequence ID" value="NZ_BMDZ01000071.1"/>
</dbReference>
<proteinExistence type="predicted"/>
<evidence type="ECO:0000313" key="2">
    <source>
        <dbReference type="EMBL" id="GGB57374.1"/>
    </source>
</evidence>
<reference evidence="3" key="1">
    <citation type="journal article" date="2019" name="Int. J. Syst. Evol. Microbiol.">
        <title>The Global Catalogue of Microorganisms (GCM) 10K type strain sequencing project: providing services to taxonomists for standard genome sequencing and annotation.</title>
        <authorList>
            <consortium name="The Broad Institute Genomics Platform"/>
            <consortium name="The Broad Institute Genome Sequencing Center for Infectious Disease"/>
            <person name="Wu L."/>
            <person name="Ma J."/>
        </authorList>
    </citation>
    <scope>NUCLEOTIDE SEQUENCE [LARGE SCALE GENOMIC DNA]</scope>
    <source>
        <strain evidence="3">CGMCC 1.10188</strain>
    </source>
</reference>
<sequence>MTVATDGGSPDPAPNADPDAGSDPAGPVLSQALDARHMVLLARLAQAARLMLGRAAARQAALDMAGDVYGCTALVGLQARVLEVLTGVEQAQRDLQTQAAPLDDDPLAVLGDWLTLRRGWIRAGPPKSIASAIDLPGLVIEPGFVRTGGDPAPPPLADHVDPAAWQDWWDSAPWRR</sequence>
<organism evidence="2 3">
    <name type="scientific">Tistrella bauzanensis</name>
    <dbReference type="NCBI Taxonomy" id="657419"/>
    <lineage>
        <taxon>Bacteria</taxon>
        <taxon>Pseudomonadati</taxon>
        <taxon>Pseudomonadota</taxon>
        <taxon>Alphaproteobacteria</taxon>
        <taxon>Geminicoccales</taxon>
        <taxon>Geminicoccaceae</taxon>
        <taxon>Tistrella</taxon>
    </lineage>
</organism>